<evidence type="ECO:0000313" key="1">
    <source>
        <dbReference type="EMBL" id="KAG8562573.1"/>
    </source>
</evidence>
<dbReference type="Proteomes" id="UP000824782">
    <property type="component" value="Unassembled WGS sequence"/>
</dbReference>
<name>A0AAV7AWQ2_ENGPU</name>
<proteinExistence type="predicted"/>
<dbReference type="AlphaFoldDB" id="A0AAV7AWQ2"/>
<protein>
    <submittedName>
        <fullName evidence="1">Uncharacterized protein</fullName>
    </submittedName>
</protein>
<keyword evidence="2" id="KW-1185">Reference proteome</keyword>
<organism evidence="1 2">
    <name type="scientific">Engystomops pustulosus</name>
    <name type="common">Tungara frog</name>
    <name type="synonym">Physalaemus pustulosus</name>
    <dbReference type="NCBI Taxonomy" id="76066"/>
    <lineage>
        <taxon>Eukaryota</taxon>
        <taxon>Metazoa</taxon>
        <taxon>Chordata</taxon>
        <taxon>Craniata</taxon>
        <taxon>Vertebrata</taxon>
        <taxon>Euteleostomi</taxon>
        <taxon>Amphibia</taxon>
        <taxon>Batrachia</taxon>
        <taxon>Anura</taxon>
        <taxon>Neobatrachia</taxon>
        <taxon>Hyloidea</taxon>
        <taxon>Leptodactylidae</taxon>
        <taxon>Leiuperinae</taxon>
        <taxon>Engystomops</taxon>
    </lineage>
</organism>
<comment type="caution">
    <text evidence="1">The sequence shown here is derived from an EMBL/GenBank/DDBJ whole genome shotgun (WGS) entry which is preliminary data.</text>
</comment>
<reference evidence="1" key="1">
    <citation type="thesis" date="2020" institute="ProQuest LLC" country="789 East Eisenhower Parkway, Ann Arbor, MI, USA">
        <title>Comparative Genomics and Chromosome Evolution.</title>
        <authorList>
            <person name="Mudd A.B."/>
        </authorList>
    </citation>
    <scope>NUCLEOTIDE SEQUENCE</scope>
    <source>
        <strain evidence="1">237g6f4</strain>
        <tissue evidence="1">Blood</tissue>
    </source>
</reference>
<dbReference type="EMBL" id="WNYA01000007">
    <property type="protein sequence ID" value="KAG8562573.1"/>
    <property type="molecule type" value="Genomic_DNA"/>
</dbReference>
<accession>A0AAV7AWQ2</accession>
<gene>
    <name evidence="1" type="ORF">GDO81_015735</name>
</gene>
<evidence type="ECO:0000313" key="2">
    <source>
        <dbReference type="Proteomes" id="UP000824782"/>
    </source>
</evidence>
<sequence>MRAPQYKIILKNPTKFYRLLDTNDGFTQKCKSCIDCGLEKVTFICAAWSIGDVRCSGLLIIHTTCVMQTPSLMSRASCKTSPSSPA</sequence>